<reference evidence="2" key="1">
    <citation type="submission" date="2017-03" db="EMBL/GenBank/DDBJ databases">
        <title>Phytopthora megakarya and P. palmivora, two closely related causual agents of cacao black pod achieved similar genome size and gene model numbers by different mechanisms.</title>
        <authorList>
            <person name="Ali S."/>
            <person name="Shao J."/>
            <person name="Larry D.J."/>
            <person name="Kronmiller B."/>
            <person name="Shen D."/>
            <person name="Strem M.D."/>
            <person name="Melnick R.L."/>
            <person name="Guiltinan M.J."/>
            <person name="Tyler B.M."/>
            <person name="Meinhardt L.W."/>
            <person name="Bailey B.A."/>
        </authorList>
    </citation>
    <scope>NUCLEOTIDE SEQUENCE [LARGE SCALE GENOMIC DNA]</scope>
    <source>
        <strain evidence="2">zdho120</strain>
    </source>
</reference>
<comment type="caution">
    <text evidence="1">The sequence shown here is derived from an EMBL/GenBank/DDBJ whole genome shotgun (WGS) entry which is preliminary data.</text>
</comment>
<dbReference type="EMBL" id="NBNE01011958">
    <property type="protein sequence ID" value="OWY96201.1"/>
    <property type="molecule type" value="Genomic_DNA"/>
</dbReference>
<keyword evidence="2" id="KW-1185">Reference proteome</keyword>
<dbReference type="OrthoDB" id="129543at2759"/>
<dbReference type="Proteomes" id="UP000198211">
    <property type="component" value="Unassembled WGS sequence"/>
</dbReference>
<sequence length="267" mass="30675">MMGQEKEVLGVTDGTYKLDFYQLDFGFVRKQEYDDVIKPQLDLLERSRSEDQFFALSKTIMENWQARDEGGYADWLEEQYLSDPWDLWFITASNKAGIVANQNPIEAHHSSIKKVAAGHLRAAILHVLAATLPKILIHCGRDGSMIPIRTFAPGLITEDIYVAAKALCKSENHYPRHKGKIKHAIAQIQRYYFTANYYVVNDDSLYGLKVAKARTTKYAKHPHEIFHFEDKVGDIQLSYQSLHAVDAEHHRALFHDWASPIWTDLEI</sequence>
<dbReference type="AlphaFoldDB" id="A0A225UTH4"/>
<organism evidence="1 2">
    <name type="scientific">Phytophthora megakarya</name>
    <dbReference type="NCBI Taxonomy" id="4795"/>
    <lineage>
        <taxon>Eukaryota</taxon>
        <taxon>Sar</taxon>
        <taxon>Stramenopiles</taxon>
        <taxon>Oomycota</taxon>
        <taxon>Peronosporomycetes</taxon>
        <taxon>Peronosporales</taxon>
        <taxon>Peronosporaceae</taxon>
        <taxon>Phytophthora</taxon>
    </lineage>
</organism>
<proteinExistence type="predicted"/>
<name>A0A225UTH4_9STRA</name>
<accession>A0A225UTH4</accession>
<protein>
    <submittedName>
        <fullName evidence="1">Uncharacterized protein</fullName>
    </submittedName>
</protein>
<gene>
    <name evidence="1" type="ORF">PHMEG_00033592</name>
</gene>
<evidence type="ECO:0000313" key="2">
    <source>
        <dbReference type="Proteomes" id="UP000198211"/>
    </source>
</evidence>
<evidence type="ECO:0000313" key="1">
    <source>
        <dbReference type="EMBL" id="OWY96201.1"/>
    </source>
</evidence>